<gene>
    <name evidence="2" type="ORF">FLP30_08635</name>
</gene>
<dbReference type="Proteomes" id="UP000324536">
    <property type="component" value="Chromosome"/>
</dbReference>
<proteinExistence type="predicted"/>
<keyword evidence="3" id="KW-1185">Reference proteome</keyword>
<evidence type="ECO:0000313" key="2">
    <source>
        <dbReference type="EMBL" id="QEO17786.1"/>
    </source>
</evidence>
<dbReference type="InterPro" id="IPR038765">
    <property type="entry name" value="Papain-like_cys_pep_sf"/>
</dbReference>
<dbReference type="Gene3D" id="3.10.620.30">
    <property type="match status" value="1"/>
</dbReference>
<dbReference type="PANTHER" id="PTHR33490:SF1">
    <property type="entry name" value="SLL1233 PROTEIN"/>
    <property type="match status" value="1"/>
</dbReference>
<organism evidence="2 3">
    <name type="scientific">Acetobacter vaccinii</name>
    <dbReference type="NCBI Taxonomy" id="2592655"/>
    <lineage>
        <taxon>Bacteria</taxon>
        <taxon>Pseudomonadati</taxon>
        <taxon>Pseudomonadota</taxon>
        <taxon>Alphaproteobacteria</taxon>
        <taxon>Acetobacterales</taxon>
        <taxon>Acetobacteraceae</taxon>
        <taxon>Acetobacter</taxon>
    </lineage>
</organism>
<dbReference type="EMBL" id="CP043506">
    <property type="protein sequence ID" value="QEO17786.1"/>
    <property type="molecule type" value="Genomic_DNA"/>
</dbReference>
<dbReference type="SUPFAM" id="SSF54001">
    <property type="entry name" value="Cysteine proteinases"/>
    <property type="match status" value="1"/>
</dbReference>
<protein>
    <submittedName>
        <fullName evidence="2">Transglutaminase family protein</fullName>
    </submittedName>
</protein>
<dbReference type="Pfam" id="PF08379">
    <property type="entry name" value="Bact_transglu_N"/>
    <property type="match status" value="1"/>
</dbReference>
<dbReference type="KEGG" id="acek:FLP30_08635"/>
<dbReference type="InterPro" id="IPR002931">
    <property type="entry name" value="Transglutaminase-like"/>
</dbReference>
<accession>A0A5C1YNA4</accession>
<reference evidence="2 3" key="1">
    <citation type="submission" date="2019-09" db="EMBL/GenBank/DDBJ databases">
        <title>Genome sequencing of strain KACC 21233.</title>
        <authorList>
            <person name="Heo J."/>
            <person name="Kim S.-J."/>
            <person name="Kim J.-S."/>
            <person name="Hong S.-B."/>
            <person name="Kwon S.-W."/>
        </authorList>
    </citation>
    <scope>NUCLEOTIDE SEQUENCE [LARGE SCALE GENOMIC DNA]</scope>
    <source>
        <strain evidence="2 3">KACC 21233</strain>
    </source>
</reference>
<dbReference type="SMART" id="SM00460">
    <property type="entry name" value="TGc"/>
    <property type="match status" value="1"/>
</dbReference>
<dbReference type="AlphaFoldDB" id="A0A5C1YNA4"/>
<dbReference type="RefSeq" id="WP_149279462.1">
    <property type="nucleotide sequence ID" value="NZ_CP043506.1"/>
</dbReference>
<dbReference type="InterPro" id="IPR013589">
    <property type="entry name" value="Bac_transglu_N"/>
</dbReference>
<dbReference type="PANTHER" id="PTHR33490">
    <property type="entry name" value="BLR5614 PROTEIN-RELATED"/>
    <property type="match status" value="1"/>
</dbReference>
<dbReference type="OrthoDB" id="9804023at2"/>
<dbReference type="Pfam" id="PF01841">
    <property type="entry name" value="Transglut_core"/>
    <property type="match status" value="1"/>
</dbReference>
<evidence type="ECO:0000313" key="3">
    <source>
        <dbReference type="Proteomes" id="UP000324536"/>
    </source>
</evidence>
<evidence type="ECO:0000259" key="1">
    <source>
        <dbReference type="SMART" id="SM00460"/>
    </source>
</evidence>
<feature type="domain" description="Transglutaminase-like" evidence="1">
    <location>
        <begin position="166"/>
        <end position="235"/>
    </location>
</feature>
<sequence length="295" mass="32226">MTSHVRLVHRTHYRYDRPVTLGVQTIRLRPMADCRTPVLSYALAVSPAGASLSWARDWAGNTAAHVQFGQQVSTFEIMVDLVVDMTPYNPRDGLPDGAFWQADGPEEQAYTLPTACTQETAAFLDACLPDLPEEPVARFVALNHMIAARIRYERRMEPGVLPPEETLRRACGSCRDTAWLMVVLARQLGYSARFVSGYLLQPVQEGGHETLSADLHAWAQVLLPGLGWLGFDTTSGRLAAEGHVPLAVASVPADAAPVTGLLDCCKATLDVQMDVCHLLDMDEAAHIRTPAVARV</sequence>
<name>A0A5C1YNA4_9PROT</name>